<proteinExistence type="predicted"/>
<dbReference type="AlphaFoldDB" id="A0A914ZQR8"/>
<dbReference type="WBParaSite" id="PgB05_g164_t01">
    <property type="protein sequence ID" value="PgB05_g164_t01"/>
    <property type="gene ID" value="PgB05_g164"/>
</dbReference>
<keyword evidence="1" id="KW-1185">Reference proteome</keyword>
<protein>
    <submittedName>
        <fullName evidence="2">Uncharacterized protein</fullName>
    </submittedName>
</protein>
<evidence type="ECO:0000313" key="2">
    <source>
        <dbReference type="WBParaSite" id="PgB05_g164_t01"/>
    </source>
</evidence>
<dbReference type="Proteomes" id="UP000887569">
    <property type="component" value="Unplaced"/>
</dbReference>
<accession>A0A914ZQR8</accession>
<reference evidence="2" key="1">
    <citation type="submission" date="2022-11" db="UniProtKB">
        <authorList>
            <consortium name="WormBaseParasite"/>
        </authorList>
    </citation>
    <scope>IDENTIFICATION</scope>
</reference>
<evidence type="ECO:0000313" key="1">
    <source>
        <dbReference type="Proteomes" id="UP000887569"/>
    </source>
</evidence>
<sequence length="91" mass="10312">MACFPYKHLPIHSGMLSDAVERQMMSCGTGCGHKNITPNTVAIGRRHFLKTIPRRIDTTAHTTFFFLCTRPLSPSLLMVVFMQRHCNDMTS</sequence>
<organism evidence="1 2">
    <name type="scientific">Parascaris univalens</name>
    <name type="common">Nematode worm</name>
    <dbReference type="NCBI Taxonomy" id="6257"/>
    <lineage>
        <taxon>Eukaryota</taxon>
        <taxon>Metazoa</taxon>
        <taxon>Ecdysozoa</taxon>
        <taxon>Nematoda</taxon>
        <taxon>Chromadorea</taxon>
        <taxon>Rhabditida</taxon>
        <taxon>Spirurina</taxon>
        <taxon>Ascaridomorpha</taxon>
        <taxon>Ascaridoidea</taxon>
        <taxon>Ascarididae</taxon>
        <taxon>Parascaris</taxon>
    </lineage>
</organism>
<name>A0A914ZQR8_PARUN</name>